<geneLocation type="plasmid" evidence="2 3">
    <name>pZSt-lp92</name>
</geneLocation>
<evidence type="ECO:0000313" key="2">
    <source>
        <dbReference type="EMBL" id="WAZ72313.1"/>
    </source>
</evidence>
<dbReference type="GO" id="GO:0008641">
    <property type="term" value="F:ubiquitin-like modifier activating enzyme activity"/>
    <property type="evidence" value="ECO:0007669"/>
    <property type="project" value="InterPro"/>
</dbReference>
<dbReference type="InterPro" id="IPR035985">
    <property type="entry name" value="Ubiquitin-activating_enz"/>
</dbReference>
<dbReference type="EMBL" id="CP114721">
    <property type="protein sequence ID" value="WAZ72313.1"/>
    <property type="molecule type" value="Genomic_DNA"/>
</dbReference>
<feature type="transmembrane region" description="Helical" evidence="1">
    <location>
        <begin position="119"/>
        <end position="138"/>
    </location>
</feature>
<organism evidence="2 3">
    <name type="scientific">Borrelia miyamotoi</name>
    <dbReference type="NCBI Taxonomy" id="47466"/>
    <lineage>
        <taxon>Bacteria</taxon>
        <taxon>Pseudomonadati</taxon>
        <taxon>Spirochaetota</taxon>
        <taxon>Spirochaetia</taxon>
        <taxon>Spirochaetales</taxon>
        <taxon>Borreliaceae</taxon>
        <taxon>Borrelia</taxon>
    </lineage>
</organism>
<proteinExistence type="predicted"/>
<keyword evidence="1" id="KW-1133">Transmembrane helix</keyword>
<dbReference type="AlphaFoldDB" id="A0AAX3JNV8"/>
<reference evidence="2" key="1">
    <citation type="submission" date="2022-12" db="EMBL/GenBank/DDBJ databases">
        <title>B. miyamotoi WGS.</title>
        <authorList>
            <person name="Gabriele M."/>
            <person name="Kuleshov K.V."/>
            <person name="Hepner S."/>
            <person name="Hoornstra D."/>
            <person name="Hovius J.W."/>
            <person name="Platonov A.E."/>
            <person name="Fingerle V."/>
            <person name="Strube C."/>
        </authorList>
    </citation>
    <scope>NUCLEOTIDE SEQUENCE</scope>
    <source>
        <strain evidence="2">ZStruIII14-9</strain>
        <plasmid evidence="2">pZSt-lp92</plasmid>
    </source>
</reference>
<protein>
    <submittedName>
        <fullName evidence="2">Uncharacterized protein</fullName>
    </submittedName>
</protein>
<dbReference type="SUPFAM" id="SSF69572">
    <property type="entry name" value="Activating enzymes of the ubiquitin-like proteins"/>
    <property type="match status" value="1"/>
</dbReference>
<dbReference type="Proteomes" id="UP001164513">
    <property type="component" value="Plasmid pZSt-lp92"/>
</dbReference>
<keyword evidence="1" id="KW-0472">Membrane</keyword>
<keyword evidence="1" id="KW-0812">Transmembrane</keyword>
<evidence type="ECO:0000256" key="1">
    <source>
        <dbReference type="SAM" id="Phobius"/>
    </source>
</evidence>
<gene>
    <name evidence="2" type="ORF">O5404_04660</name>
</gene>
<dbReference type="Gene3D" id="3.40.50.720">
    <property type="entry name" value="NAD(P)-binding Rossmann-like Domain"/>
    <property type="match status" value="1"/>
</dbReference>
<name>A0AAX3JNV8_9SPIR</name>
<evidence type="ECO:0000313" key="3">
    <source>
        <dbReference type="Proteomes" id="UP001164513"/>
    </source>
</evidence>
<accession>A0AAX3JNV8</accession>
<keyword evidence="2" id="KW-0614">Plasmid</keyword>
<sequence length="141" mass="16062">MKKIKLLNKTIKTQKYKQKVSTKLLESILYNSKIKPSLIVLSADDDYCLPLVNKFCIENAVPFINVGYFNDFSVIGPFYIPDIASCPYCTDIGIVKMPSSSIIENKIILANKDYQAPSFFTNNAIASSMAIMIQYLFWRRI</sequence>
<dbReference type="RefSeq" id="WP_242450675.1">
    <property type="nucleotide sequence ID" value="NZ_CP044629.1"/>
</dbReference>